<dbReference type="Pfam" id="PF00175">
    <property type="entry name" value="NAD_binding_1"/>
    <property type="match status" value="1"/>
</dbReference>
<dbReference type="InterPro" id="IPR050415">
    <property type="entry name" value="MRET"/>
</dbReference>
<dbReference type="InterPro" id="IPR017927">
    <property type="entry name" value="FAD-bd_FR_type"/>
</dbReference>
<dbReference type="CDD" id="cd06217">
    <property type="entry name" value="FNR_iron_sulfur_binding_3"/>
    <property type="match status" value="1"/>
</dbReference>
<dbReference type="EMBL" id="CP086136">
    <property type="protein sequence ID" value="UEM12053.1"/>
    <property type="molecule type" value="Genomic_DNA"/>
</dbReference>
<comment type="cofactor">
    <cofactor evidence="1">
        <name>[2Fe-2S] cluster</name>
        <dbReference type="ChEBI" id="CHEBI:190135"/>
    </cofactor>
</comment>
<dbReference type="InterPro" id="IPR008333">
    <property type="entry name" value="Cbr1-like_FAD-bd_dom"/>
</dbReference>
<dbReference type="KEGG" id="bban:J4G43_047750"/>
<evidence type="ECO:0000259" key="2">
    <source>
        <dbReference type="PROSITE" id="PS51384"/>
    </source>
</evidence>
<sequence>MAIPGGSNVMTATDAPLQQPSIAWQTGRVQAIVAETSRVKSIILQPANWSGHWPGQHVDIRLTADDGYQAERSYSIASPPEEKLLALTVERVEDGEVSSYLLDELRVGDTLEFRGPIGWHFIWSQTRGGPICLVAGGTGITPLMAMLRHRTRSLAPIPASLIYSARSLAEIVYRDELDTMARDDRDLRLVYALTREHPGDWNGHRGRVNAALLAENSFTREQNPTFFICGPTGFVEGISSMLVKLGFDPLAIRTERFGPTGA</sequence>
<organism evidence="3 4">
    <name type="scientific">Bradyrhizobium barranii subsp. barranii</name>
    <dbReference type="NCBI Taxonomy" id="2823807"/>
    <lineage>
        <taxon>Bacteria</taxon>
        <taxon>Pseudomonadati</taxon>
        <taxon>Pseudomonadota</taxon>
        <taxon>Alphaproteobacteria</taxon>
        <taxon>Hyphomicrobiales</taxon>
        <taxon>Nitrobacteraceae</taxon>
        <taxon>Bradyrhizobium</taxon>
        <taxon>Bradyrhizobium barranii</taxon>
    </lineage>
</organism>
<name>A0A9X9XWK9_9BRAD</name>
<feature type="domain" description="FAD-binding FR-type" evidence="2">
    <location>
        <begin position="22"/>
        <end position="123"/>
    </location>
</feature>
<dbReference type="GO" id="GO:0016491">
    <property type="term" value="F:oxidoreductase activity"/>
    <property type="evidence" value="ECO:0007669"/>
    <property type="project" value="InterPro"/>
</dbReference>
<dbReference type="Gene3D" id="3.40.50.80">
    <property type="entry name" value="Nucleotide-binding domain of ferredoxin-NADP reductase (FNR) module"/>
    <property type="match status" value="1"/>
</dbReference>
<dbReference type="InterPro" id="IPR001709">
    <property type="entry name" value="Flavoprot_Pyr_Nucl_cyt_Rdtase"/>
</dbReference>
<dbReference type="PRINTS" id="PR00410">
    <property type="entry name" value="PHEHYDRXLASE"/>
</dbReference>
<dbReference type="Proteomes" id="UP000664702">
    <property type="component" value="Chromosome"/>
</dbReference>
<dbReference type="Gene3D" id="2.40.30.10">
    <property type="entry name" value="Translation factors"/>
    <property type="match status" value="1"/>
</dbReference>
<dbReference type="SUPFAM" id="SSF63380">
    <property type="entry name" value="Riboflavin synthase domain-like"/>
    <property type="match status" value="1"/>
</dbReference>
<dbReference type="InterPro" id="IPR017938">
    <property type="entry name" value="Riboflavin_synthase-like_b-brl"/>
</dbReference>
<dbReference type="InterPro" id="IPR001433">
    <property type="entry name" value="OxRdtase_FAD/NAD-bd"/>
</dbReference>
<dbReference type="SUPFAM" id="SSF52343">
    <property type="entry name" value="Ferredoxin reductase-like, C-terminal NADP-linked domain"/>
    <property type="match status" value="1"/>
</dbReference>
<evidence type="ECO:0000313" key="3">
    <source>
        <dbReference type="EMBL" id="UEM12053.1"/>
    </source>
</evidence>
<dbReference type="Pfam" id="PF00970">
    <property type="entry name" value="FAD_binding_6"/>
    <property type="match status" value="1"/>
</dbReference>
<evidence type="ECO:0000313" key="4">
    <source>
        <dbReference type="Proteomes" id="UP000664702"/>
    </source>
</evidence>
<proteinExistence type="predicted"/>
<gene>
    <name evidence="3" type="ORF">J4G43_047750</name>
</gene>
<dbReference type="PRINTS" id="PR00371">
    <property type="entry name" value="FPNCR"/>
</dbReference>
<evidence type="ECO:0000256" key="1">
    <source>
        <dbReference type="ARBA" id="ARBA00034078"/>
    </source>
</evidence>
<dbReference type="PANTHER" id="PTHR47354">
    <property type="entry name" value="NADH OXIDOREDUCTASE HCR"/>
    <property type="match status" value="1"/>
</dbReference>
<dbReference type="PROSITE" id="PS51384">
    <property type="entry name" value="FAD_FR"/>
    <property type="match status" value="1"/>
</dbReference>
<dbReference type="AlphaFoldDB" id="A0A9X9XWK9"/>
<dbReference type="RefSeq" id="WP_225005562.1">
    <property type="nucleotide sequence ID" value="NZ_CP086136.1"/>
</dbReference>
<protein>
    <submittedName>
        <fullName evidence="3">Ferredoxin reductase</fullName>
    </submittedName>
</protein>
<dbReference type="InterPro" id="IPR039261">
    <property type="entry name" value="FNR_nucleotide-bd"/>
</dbReference>
<accession>A0A9X9XWK9</accession>
<dbReference type="PANTHER" id="PTHR47354:SF5">
    <property type="entry name" value="PROTEIN RFBI"/>
    <property type="match status" value="1"/>
</dbReference>
<reference evidence="3 4" key="1">
    <citation type="journal article" date="2022" name="Int. J. Syst. Evol. Microbiol.">
        <title>Strains of Bradyrhizobium barranii sp. nov. associated with legumes native to Canada are symbionts of soybeans and belong to different subspecies (subsp. barranii subsp. nov. and subsp. apii subsp. nov.) and symbiovars (sv. glycinearum and sv. septentrionale).</title>
        <authorList>
            <person name="Bromfield E.S.P."/>
            <person name="Cloutier S."/>
            <person name="Wasai-Hara S."/>
            <person name="Minamisawa K."/>
        </authorList>
    </citation>
    <scope>NUCLEOTIDE SEQUENCE [LARGE SCALE GENOMIC DNA]</scope>
    <source>
        <strain evidence="3 4">144S4</strain>
    </source>
</reference>